<accession>A0A3B0T9H6</accession>
<dbReference type="AlphaFoldDB" id="A0A3B0T9H6"/>
<dbReference type="EMBL" id="UOEN01000120">
    <property type="protein sequence ID" value="VAW12713.1"/>
    <property type="molecule type" value="Genomic_DNA"/>
</dbReference>
<dbReference type="Gene3D" id="3.40.50.1010">
    <property type="entry name" value="5'-nuclease"/>
    <property type="match status" value="1"/>
</dbReference>
<organism evidence="9">
    <name type="scientific">hydrothermal vent metagenome</name>
    <dbReference type="NCBI Taxonomy" id="652676"/>
    <lineage>
        <taxon>unclassified sequences</taxon>
        <taxon>metagenomes</taxon>
        <taxon>ecological metagenomes</taxon>
    </lineage>
</organism>
<protein>
    <recommendedName>
        <fullName evidence="8">PIN domain-containing protein</fullName>
    </recommendedName>
</protein>
<evidence type="ECO:0000256" key="4">
    <source>
        <dbReference type="ARBA" id="ARBA00022723"/>
    </source>
</evidence>
<evidence type="ECO:0000259" key="8">
    <source>
        <dbReference type="Pfam" id="PF01850"/>
    </source>
</evidence>
<dbReference type="GO" id="GO:0004540">
    <property type="term" value="F:RNA nuclease activity"/>
    <property type="evidence" value="ECO:0007669"/>
    <property type="project" value="InterPro"/>
</dbReference>
<dbReference type="PANTHER" id="PTHR33653:SF1">
    <property type="entry name" value="RIBONUCLEASE VAPC2"/>
    <property type="match status" value="1"/>
</dbReference>
<sequence length="128" mass="14644">MNEILIDTNFYTEIMRGSEESRHIVRRAKKIVMCPIVIGELFYGFKNGTREKRNVEQLQDFLFLPSVETLSITYKTSEFFALIMHQLKKSGNPIPTNDLWIAACAIEHGLAVATNDSHFKKIANLLIV</sequence>
<proteinExistence type="inferred from homology"/>
<evidence type="ECO:0000256" key="2">
    <source>
        <dbReference type="ARBA" id="ARBA00022649"/>
    </source>
</evidence>
<reference evidence="9" key="1">
    <citation type="submission" date="2018-06" db="EMBL/GenBank/DDBJ databases">
        <authorList>
            <person name="Zhirakovskaya E."/>
        </authorList>
    </citation>
    <scope>NUCLEOTIDE SEQUENCE</scope>
</reference>
<comment type="cofactor">
    <cofactor evidence="1">
        <name>Mg(2+)</name>
        <dbReference type="ChEBI" id="CHEBI:18420"/>
    </cofactor>
</comment>
<comment type="similarity">
    <text evidence="7">Belongs to the PINc/VapC protein family.</text>
</comment>
<dbReference type="GO" id="GO:0046872">
    <property type="term" value="F:metal ion binding"/>
    <property type="evidence" value="ECO:0007669"/>
    <property type="project" value="UniProtKB-KW"/>
</dbReference>
<dbReference type="GO" id="GO:0016787">
    <property type="term" value="F:hydrolase activity"/>
    <property type="evidence" value="ECO:0007669"/>
    <property type="project" value="UniProtKB-KW"/>
</dbReference>
<evidence type="ECO:0000256" key="6">
    <source>
        <dbReference type="ARBA" id="ARBA00022842"/>
    </source>
</evidence>
<keyword evidence="3" id="KW-0540">Nuclease</keyword>
<keyword evidence="4" id="KW-0479">Metal-binding</keyword>
<dbReference type="HAMAP" id="MF_00265">
    <property type="entry name" value="VapC_Nob1"/>
    <property type="match status" value="1"/>
</dbReference>
<evidence type="ECO:0000256" key="7">
    <source>
        <dbReference type="ARBA" id="ARBA00038093"/>
    </source>
</evidence>
<evidence type="ECO:0000256" key="3">
    <source>
        <dbReference type="ARBA" id="ARBA00022722"/>
    </source>
</evidence>
<dbReference type="InterPro" id="IPR029060">
    <property type="entry name" value="PIN-like_dom_sf"/>
</dbReference>
<evidence type="ECO:0000256" key="1">
    <source>
        <dbReference type="ARBA" id="ARBA00001946"/>
    </source>
</evidence>
<keyword evidence="6" id="KW-0460">Magnesium</keyword>
<dbReference type="Pfam" id="PF01850">
    <property type="entry name" value="PIN"/>
    <property type="match status" value="1"/>
</dbReference>
<evidence type="ECO:0000256" key="5">
    <source>
        <dbReference type="ARBA" id="ARBA00022801"/>
    </source>
</evidence>
<dbReference type="PANTHER" id="PTHR33653">
    <property type="entry name" value="RIBONUCLEASE VAPC2"/>
    <property type="match status" value="1"/>
</dbReference>
<dbReference type="InterPro" id="IPR022907">
    <property type="entry name" value="VapC_family"/>
</dbReference>
<feature type="domain" description="PIN" evidence="8">
    <location>
        <begin position="4"/>
        <end position="124"/>
    </location>
</feature>
<keyword evidence="5" id="KW-0378">Hydrolase</keyword>
<dbReference type="SUPFAM" id="SSF88723">
    <property type="entry name" value="PIN domain-like"/>
    <property type="match status" value="1"/>
</dbReference>
<evidence type="ECO:0000313" key="9">
    <source>
        <dbReference type="EMBL" id="VAW12713.1"/>
    </source>
</evidence>
<dbReference type="CDD" id="cd18753">
    <property type="entry name" value="PIN_VapC4-5_FitB-like"/>
    <property type="match status" value="1"/>
</dbReference>
<gene>
    <name evidence="9" type="ORF">MNBD_BACTEROID05-314</name>
</gene>
<name>A0A3B0T9H6_9ZZZZ</name>
<keyword evidence="2" id="KW-1277">Toxin-antitoxin system</keyword>
<dbReference type="InterPro" id="IPR002716">
    <property type="entry name" value="PIN_dom"/>
</dbReference>
<dbReference type="InterPro" id="IPR050556">
    <property type="entry name" value="Type_II_TA_system_RNase"/>
</dbReference>